<dbReference type="EMBL" id="JAKOGI010000964">
    <property type="protein sequence ID" value="KAJ8428834.1"/>
    <property type="molecule type" value="Genomic_DNA"/>
</dbReference>
<organism evidence="2 3">
    <name type="scientific">Carnegiea gigantea</name>
    <dbReference type="NCBI Taxonomy" id="171969"/>
    <lineage>
        <taxon>Eukaryota</taxon>
        <taxon>Viridiplantae</taxon>
        <taxon>Streptophyta</taxon>
        <taxon>Embryophyta</taxon>
        <taxon>Tracheophyta</taxon>
        <taxon>Spermatophyta</taxon>
        <taxon>Magnoliopsida</taxon>
        <taxon>eudicotyledons</taxon>
        <taxon>Gunneridae</taxon>
        <taxon>Pentapetalae</taxon>
        <taxon>Caryophyllales</taxon>
        <taxon>Cactineae</taxon>
        <taxon>Cactaceae</taxon>
        <taxon>Cactoideae</taxon>
        <taxon>Echinocereeae</taxon>
        <taxon>Carnegiea</taxon>
    </lineage>
</organism>
<comment type="caution">
    <text evidence="2">The sequence shown here is derived from an EMBL/GenBank/DDBJ whole genome shotgun (WGS) entry which is preliminary data.</text>
</comment>
<name>A0A9Q1Q4N7_9CARY</name>
<accession>A0A9Q1Q4N7</accession>
<dbReference type="AlphaFoldDB" id="A0A9Q1Q4N7"/>
<sequence>MLCHEVGTTCTGANSYFSISPLSRDEGENGDRSLGPPGKPLYTWWAAHSRWHPPQESRTSTRRARGARPFRLSTDLPGPNDASEEEKLVDALSKEELFKECLEEELNEPILEEALELVEATSASGYGDLPRMRHLHLRAKNAKDGGILAAEPQRNARLKKGHDIGNLFGFPILILSGNADHQ</sequence>
<keyword evidence="3" id="KW-1185">Reference proteome</keyword>
<protein>
    <submittedName>
        <fullName evidence="2">Uncharacterized protein</fullName>
    </submittedName>
</protein>
<proteinExistence type="predicted"/>
<gene>
    <name evidence="2" type="ORF">Cgig2_005899</name>
</gene>
<evidence type="ECO:0000313" key="2">
    <source>
        <dbReference type="EMBL" id="KAJ8428834.1"/>
    </source>
</evidence>
<reference evidence="2" key="1">
    <citation type="submission" date="2022-04" db="EMBL/GenBank/DDBJ databases">
        <title>Carnegiea gigantea Genome sequencing and assembly v2.</title>
        <authorList>
            <person name="Copetti D."/>
            <person name="Sanderson M.J."/>
            <person name="Burquez A."/>
            <person name="Wojciechowski M.F."/>
        </authorList>
    </citation>
    <scope>NUCLEOTIDE SEQUENCE</scope>
    <source>
        <strain evidence="2">SGP5-SGP5p</strain>
        <tissue evidence="2">Aerial part</tissue>
    </source>
</reference>
<evidence type="ECO:0000313" key="3">
    <source>
        <dbReference type="Proteomes" id="UP001153076"/>
    </source>
</evidence>
<evidence type="ECO:0000256" key="1">
    <source>
        <dbReference type="SAM" id="MobiDB-lite"/>
    </source>
</evidence>
<feature type="region of interest" description="Disordered" evidence="1">
    <location>
        <begin position="50"/>
        <end position="84"/>
    </location>
</feature>
<dbReference type="Proteomes" id="UP001153076">
    <property type="component" value="Unassembled WGS sequence"/>
</dbReference>